<evidence type="ECO:0000313" key="2">
    <source>
        <dbReference type="EMBL" id="CAD9029523.1"/>
    </source>
</evidence>
<name>A0A7S1J1N1_9EUGL</name>
<proteinExistence type="predicted"/>
<evidence type="ECO:0000256" key="1">
    <source>
        <dbReference type="SAM" id="MobiDB-lite"/>
    </source>
</evidence>
<dbReference type="AlphaFoldDB" id="A0A7S1J1N1"/>
<organism evidence="2">
    <name type="scientific">Eutreptiella gymnastica</name>
    <dbReference type="NCBI Taxonomy" id="73025"/>
    <lineage>
        <taxon>Eukaryota</taxon>
        <taxon>Discoba</taxon>
        <taxon>Euglenozoa</taxon>
        <taxon>Euglenida</taxon>
        <taxon>Spirocuta</taxon>
        <taxon>Euglenophyceae</taxon>
        <taxon>Eutreptiales</taxon>
        <taxon>Eutreptiaceae</taxon>
        <taxon>Eutreptiella</taxon>
    </lineage>
</organism>
<accession>A0A7S1J1N1</accession>
<reference evidence="2" key="1">
    <citation type="submission" date="2021-01" db="EMBL/GenBank/DDBJ databases">
        <authorList>
            <person name="Corre E."/>
            <person name="Pelletier E."/>
            <person name="Niang G."/>
            <person name="Scheremetjew M."/>
            <person name="Finn R."/>
            <person name="Kale V."/>
            <person name="Holt S."/>
            <person name="Cochrane G."/>
            <person name="Meng A."/>
            <person name="Brown T."/>
            <person name="Cohen L."/>
        </authorList>
    </citation>
    <scope>NUCLEOTIDE SEQUENCE</scope>
    <source>
        <strain evidence="2">NIES-381</strain>
    </source>
</reference>
<sequence length="117" mass="13280">MDSLGPKCTSHPNSKSDPNLNPNLNPSPNPNFKLLDRAHAVRKADRKQQLMAKVATRLEEKEAGLAEWVQRMQCRQDAEMLAEEHRLLQREQELHAQMQSLVLALETEIAEGHCSDD</sequence>
<gene>
    <name evidence="2" type="ORF">EGYM00392_LOCUS40660</name>
</gene>
<feature type="compositionally biased region" description="Low complexity" evidence="1">
    <location>
        <begin position="12"/>
        <end position="31"/>
    </location>
</feature>
<dbReference type="EMBL" id="HBGA01109089">
    <property type="protein sequence ID" value="CAD9029523.1"/>
    <property type="molecule type" value="Transcribed_RNA"/>
</dbReference>
<feature type="region of interest" description="Disordered" evidence="1">
    <location>
        <begin position="1"/>
        <end position="31"/>
    </location>
</feature>
<protein>
    <submittedName>
        <fullName evidence="2">Uncharacterized protein</fullName>
    </submittedName>
</protein>